<evidence type="ECO:0000313" key="3">
    <source>
        <dbReference type="Proteomes" id="UP001141253"/>
    </source>
</evidence>
<keyword evidence="3" id="KW-1185">Reference proteome</keyword>
<comment type="caution">
    <text evidence="2">The sequence shown here is derived from an EMBL/GenBank/DDBJ whole genome shotgun (WGS) entry which is preliminary data.</text>
</comment>
<organism evidence="2 3">
    <name type="scientific">Salix suchowensis</name>
    <dbReference type="NCBI Taxonomy" id="1278906"/>
    <lineage>
        <taxon>Eukaryota</taxon>
        <taxon>Viridiplantae</taxon>
        <taxon>Streptophyta</taxon>
        <taxon>Embryophyta</taxon>
        <taxon>Tracheophyta</taxon>
        <taxon>Spermatophyta</taxon>
        <taxon>Magnoliopsida</taxon>
        <taxon>eudicotyledons</taxon>
        <taxon>Gunneridae</taxon>
        <taxon>Pentapetalae</taxon>
        <taxon>rosids</taxon>
        <taxon>fabids</taxon>
        <taxon>Malpighiales</taxon>
        <taxon>Salicaceae</taxon>
        <taxon>Saliceae</taxon>
        <taxon>Salix</taxon>
    </lineage>
</organism>
<gene>
    <name evidence="2" type="ORF">OIU77_001626</name>
</gene>
<proteinExistence type="predicted"/>
<protein>
    <submittedName>
        <fullName evidence="2">Uncharacterized protein</fullName>
    </submittedName>
</protein>
<evidence type="ECO:0000256" key="1">
    <source>
        <dbReference type="SAM" id="MobiDB-lite"/>
    </source>
</evidence>
<reference evidence="2" key="1">
    <citation type="submission" date="2022-10" db="EMBL/GenBank/DDBJ databases">
        <authorList>
            <person name="Hyden B.L."/>
            <person name="Feng K."/>
            <person name="Yates T."/>
            <person name="Jawdy S."/>
            <person name="Smart L.B."/>
            <person name="Muchero W."/>
        </authorList>
    </citation>
    <scope>NUCLEOTIDE SEQUENCE</scope>
    <source>
        <tissue evidence="2">Shoot tip</tissue>
    </source>
</reference>
<feature type="region of interest" description="Disordered" evidence="1">
    <location>
        <begin position="1"/>
        <end position="44"/>
    </location>
</feature>
<sequence length="91" mass="10272">MSRDNLKSNGWKAPQMQKVEADSEGRGKAEETKKNSDGETPCSFQDGVRSAFDVVFIQLDTKENPVNLPGRRWKAIAEPSQLVDTRSRSRY</sequence>
<dbReference type="EMBL" id="JAPFFI010000013">
    <property type="protein sequence ID" value="KAJ6371158.1"/>
    <property type="molecule type" value="Genomic_DNA"/>
</dbReference>
<dbReference type="Proteomes" id="UP001141253">
    <property type="component" value="Chromosome 17"/>
</dbReference>
<accession>A0ABQ9B3S0</accession>
<reference evidence="2" key="2">
    <citation type="journal article" date="2023" name="Int. J. Mol. Sci.">
        <title>De Novo Assembly and Annotation of 11 Diverse Shrub Willow (Salix) Genomes Reveals Novel Gene Organization in Sex-Linked Regions.</title>
        <authorList>
            <person name="Hyden B."/>
            <person name="Feng K."/>
            <person name="Yates T.B."/>
            <person name="Jawdy S."/>
            <person name="Cereghino C."/>
            <person name="Smart L.B."/>
            <person name="Muchero W."/>
        </authorList>
    </citation>
    <scope>NUCLEOTIDE SEQUENCE</scope>
    <source>
        <tissue evidence="2">Shoot tip</tissue>
    </source>
</reference>
<evidence type="ECO:0000313" key="2">
    <source>
        <dbReference type="EMBL" id="KAJ6371158.1"/>
    </source>
</evidence>
<name>A0ABQ9B3S0_9ROSI</name>
<feature type="compositionally biased region" description="Basic and acidic residues" evidence="1">
    <location>
        <begin position="19"/>
        <end position="37"/>
    </location>
</feature>